<gene>
    <name evidence="6" type="ORF">HLA99_00065</name>
</gene>
<dbReference type="Pfam" id="PF17668">
    <property type="entry name" value="Acetyltransf_17"/>
    <property type="match status" value="1"/>
</dbReference>
<comment type="subunit">
    <text evidence="4">Homohexamer; trimer of dimers.</text>
</comment>
<evidence type="ECO:0000256" key="3">
    <source>
        <dbReference type="ARBA" id="ARBA00023315"/>
    </source>
</evidence>
<evidence type="ECO:0000259" key="5">
    <source>
        <dbReference type="PROSITE" id="PS51186"/>
    </source>
</evidence>
<dbReference type="InterPro" id="IPR000182">
    <property type="entry name" value="GNAT_dom"/>
</dbReference>
<keyword evidence="7" id="KW-1185">Reference proteome</keyword>
<dbReference type="GO" id="GO:0034069">
    <property type="term" value="F:aminoglycoside N-acetyltransferase activity"/>
    <property type="evidence" value="ECO:0007669"/>
    <property type="project" value="TreeGrafter"/>
</dbReference>
<dbReference type="Pfam" id="PF13530">
    <property type="entry name" value="SCP2_2"/>
    <property type="match status" value="1"/>
</dbReference>
<dbReference type="RefSeq" id="WP_167034466.1">
    <property type="nucleotide sequence ID" value="NZ_BAAANA010000002.1"/>
</dbReference>
<dbReference type="NCBIfam" id="NF002367">
    <property type="entry name" value="PRK01346.1-4"/>
    <property type="match status" value="1"/>
</dbReference>
<dbReference type="InterPro" id="IPR051554">
    <property type="entry name" value="Acetyltransferase_Eis"/>
</dbReference>
<protein>
    <submittedName>
        <fullName evidence="6">GNAT family N-acetyltransferase</fullName>
    </submittedName>
</protein>
<dbReference type="InterPro" id="IPR025559">
    <property type="entry name" value="Eis_dom"/>
</dbReference>
<dbReference type="SUPFAM" id="SSF55718">
    <property type="entry name" value="SCP-like"/>
    <property type="match status" value="1"/>
</dbReference>
<keyword evidence="2 4" id="KW-0808">Transferase</keyword>
<proteinExistence type="inferred from homology"/>
<dbReference type="InterPro" id="IPR041380">
    <property type="entry name" value="Acetyltransf_17"/>
</dbReference>
<dbReference type="Proteomes" id="UP000543598">
    <property type="component" value="Unassembled WGS sequence"/>
</dbReference>
<feature type="active site" description="Proton acceptor; via carboxylate" evidence="4">
    <location>
        <position position="436"/>
    </location>
</feature>
<dbReference type="PROSITE" id="PS51186">
    <property type="entry name" value="GNAT"/>
    <property type="match status" value="1"/>
</dbReference>
<evidence type="ECO:0000313" key="7">
    <source>
        <dbReference type="Proteomes" id="UP000543598"/>
    </source>
</evidence>
<feature type="domain" description="N-acetyltransferase" evidence="5">
    <location>
        <begin position="23"/>
        <end position="192"/>
    </location>
</feature>
<dbReference type="InterPro" id="IPR022902">
    <property type="entry name" value="NAcTrfase_Eis"/>
</dbReference>
<dbReference type="Gene3D" id="3.40.630.30">
    <property type="match status" value="2"/>
</dbReference>
<dbReference type="EMBL" id="JABEMB010000001">
    <property type="protein sequence ID" value="NNH02272.1"/>
    <property type="molecule type" value="Genomic_DNA"/>
</dbReference>
<dbReference type="HAMAP" id="MF_01812">
    <property type="entry name" value="Eis"/>
    <property type="match status" value="1"/>
</dbReference>
<sequence>MTEPYLIAEPDSAFVAALAARGLEPRVVSTDDVDAYAAWLQVVRRGFLGGEATDDEVEAARARGVGARRTGVYDPSAPVPDAPVGTVASWIAELSVPGGRGIPSWAVSSVTVAPTHRRRGVARAMLECELRLAQTLGVPMAMLTVSESTLYGRYGFAPAAWGVSLTLDVKRASWIGPVPDGRVDFIARERLRELIPGLHERARLASPGEIEMPTGHWDGFAGTRPDAKEPGKHRAIQYADASGEVRGLAVYTVRENQDDFTKSYVSVEYLLAETPGAYAALWRFFVELDLVGTVEAHQQSVDEPLLWMISDRRAATVTVRDHQYLRIVDVPAALDARRYGASGVLALDVTDPIGLSGGRWILRADADGRGRVEPWQGDAPDDAVVVRLGIAELSAAYLGGVSLATLAAAGRVETRDAATAARVFSWHVPPRLSFWY</sequence>
<feature type="binding site" evidence="4">
    <location>
        <begin position="110"/>
        <end position="112"/>
    </location>
    <ligand>
        <name>acetyl-CoA</name>
        <dbReference type="ChEBI" id="CHEBI:57288"/>
    </ligand>
</feature>
<evidence type="ECO:0000256" key="1">
    <source>
        <dbReference type="ARBA" id="ARBA00009213"/>
    </source>
</evidence>
<feature type="binding site" evidence="4">
    <location>
        <begin position="146"/>
        <end position="147"/>
    </location>
    <ligand>
        <name>acetyl-CoA</name>
        <dbReference type="ChEBI" id="CHEBI:57288"/>
    </ligand>
</feature>
<dbReference type="PANTHER" id="PTHR37817">
    <property type="entry name" value="N-ACETYLTRANSFERASE EIS"/>
    <property type="match status" value="1"/>
</dbReference>
<feature type="binding site" evidence="4">
    <location>
        <begin position="118"/>
        <end position="123"/>
    </location>
    <ligand>
        <name>acetyl-CoA</name>
        <dbReference type="ChEBI" id="CHEBI:57288"/>
    </ligand>
</feature>
<name>A0A7Y2LWT0_9MICO</name>
<reference evidence="6 7" key="1">
    <citation type="submission" date="2020-05" db="EMBL/GenBank/DDBJ databases">
        <title>MicrobeNet Type strains.</title>
        <authorList>
            <person name="Nicholson A.C."/>
        </authorList>
    </citation>
    <scope>NUCLEOTIDE SEQUENCE [LARGE SCALE GENOMIC DNA]</scope>
    <source>
        <strain evidence="6 7">JCM 14282</strain>
    </source>
</reference>
<dbReference type="GO" id="GO:0030649">
    <property type="term" value="P:aminoglycoside antibiotic catabolic process"/>
    <property type="evidence" value="ECO:0007669"/>
    <property type="project" value="TreeGrafter"/>
</dbReference>
<dbReference type="SUPFAM" id="SSF55729">
    <property type="entry name" value="Acyl-CoA N-acyltransferases (Nat)"/>
    <property type="match status" value="1"/>
</dbReference>
<comment type="caution">
    <text evidence="6">The sequence shown here is derived from an EMBL/GenBank/DDBJ whole genome shotgun (WGS) entry which is preliminary data.</text>
</comment>
<evidence type="ECO:0000313" key="6">
    <source>
        <dbReference type="EMBL" id="NNH02272.1"/>
    </source>
</evidence>
<dbReference type="InterPro" id="IPR016181">
    <property type="entry name" value="Acyl_CoA_acyltransferase"/>
</dbReference>
<dbReference type="PANTHER" id="PTHR37817:SF1">
    <property type="entry name" value="N-ACETYLTRANSFERASE EIS"/>
    <property type="match status" value="1"/>
</dbReference>
<keyword evidence="3 4" id="KW-0012">Acyltransferase</keyword>
<feature type="active site" description="Proton donor" evidence="4">
    <location>
        <position position="151"/>
    </location>
</feature>
<evidence type="ECO:0000256" key="4">
    <source>
        <dbReference type="HAMAP-Rule" id="MF_01812"/>
    </source>
</evidence>
<dbReference type="Pfam" id="PF13527">
    <property type="entry name" value="Acetyltransf_9"/>
    <property type="match status" value="1"/>
</dbReference>
<evidence type="ECO:0000256" key="2">
    <source>
        <dbReference type="ARBA" id="ARBA00022679"/>
    </source>
</evidence>
<dbReference type="Gene3D" id="3.30.1050.10">
    <property type="entry name" value="SCP2 sterol-binding domain"/>
    <property type="match status" value="1"/>
</dbReference>
<accession>A0A7Y2LWT0</accession>
<dbReference type="CDD" id="cd04301">
    <property type="entry name" value="NAT_SF"/>
    <property type="match status" value="1"/>
</dbReference>
<comment type="similarity">
    <text evidence="1 4">Belongs to the acetyltransferase Eis family.</text>
</comment>
<dbReference type="AlphaFoldDB" id="A0A7Y2LWT0"/>
<dbReference type="InterPro" id="IPR036527">
    <property type="entry name" value="SCP2_sterol-bd_dom_sf"/>
</dbReference>
<organism evidence="6 7">
    <name type="scientific">Microbacterium ulmi</name>
    <dbReference type="NCBI Taxonomy" id="179095"/>
    <lineage>
        <taxon>Bacteria</taxon>
        <taxon>Bacillati</taxon>
        <taxon>Actinomycetota</taxon>
        <taxon>Actinomycetes</taxon>
        <taxon>Micrococcales</taxon>
        <taxon>Microbacteriaceae</taxon>
        <taxon>Microbacterium</taxon>
    </lineage>
</organism>